<sequence length="119" mass="13521">MHVRRLALNLEWNGALLSGAFLLLLRMIVANDSAGQTALDVVFFFRFASSLWKHFFFNVDHTWCYHLLLAGHQPDQDVKRKGCFEPLFLGSAQHSPIWPHELHFIIPPECISPTYGGGS</sequence>
<evidence type="ECO:0000313" key="1">
    <source>
        <dbReference type="EMBL" id="MBW61231.1"/>
    </source>
</evidence>
<protein>
    <submittedName>
        <fullName evidence="1">Putative secreted protein</fullName>
    </submittedName>
</protein>
<organism evidence="1">
    <name type="scientific">Anopheles marajoara</name>
    <dbReference type="NCBI Taxonomy" id="58244"/>
    <lineage>
        <taxon>Eukaryota</taxon>
        <taxon>Metazoa</taxon>
        <taxon>Ecdysozoa</taxon>
        <taxon>Arthropoda</taxon>
        <taxon>Hexapoda</taxon>
        <taxon>Insecta</taxon>
        <taxon>Pterygota</taxon>
        <taxon>Neoptera</taxon>
        <taxon>Endopterygota</taxon>
        <taxon>Diptera</taxon>
        <taxon>Nematocera</taxon>
        <taxon>Culicoidea</taxon>
        <taxon>Culicidae</taxon>
        <taxon>Anophelinae</taxon>
        <taxon>Anopheles</taxon>
    </lineage>
</organism>
<name>A0A2M4C7W5_9DIPT</name>
<accession>A0A2M4C7W5</accession>
<reference evidence="1" key="1">
    <citation type="submission" date="2018-01" db="EMBL/GenBank/DDBJ databases">
        <title>An insight into the sialome of Amazonian anophelines.</title>
        <authorList>
            <person name="Ribeiro J.M."/>
            <person name="Scarpassa V."/>
            <person name="Calvo E."/>
        </authorList>
    </citation>
    <scope>NUCLEOTIDE SEQUENCE</scope>
    <source>
        <tissue evidence="1">Salivary glands</tissue>
    </source>
</reference>
<proteinExistence type="predicted"/>
<dbReference type="AlphaFoldDB" id="A0A2M4C7W5"/>
<dbReference type="EMBL" id="GGFJ01012090">
    <property type="protein sequence ID" value="MBW61231.1"/>
    <property type="molecule type" value="Transcribed_RNA"/>
</dbReference>